<name>A0ABV8A6H9_9DEIO</name>
<evidence type="ECO:0000259" key="8">
    <source>
        <dbReference type="PROSITE" id="PS51192"/>
    </source>
</evidence>
<dbReference type="InterPro" id="IPR050547">
    <property type="entry name" value="DEAD_box_RNA_helicases"/>
</dbReference>
<evidence type="ECO:0000256" key="2">
    <source>
        <dbReference type="ARBA" id="ARBA00022741"/>
    </source>
</evidence>
<dbReference type="SUPFAM" id="SSF52540">
    <property type="entry name" value="P-loop containing nucleoside triphosphate hydrolases"/>
    <property type="match status" value="1"/>
</dbReference>
<keyword evidence="2 6" id="KW-0547">Nucleotide-binding</keyword>
<sequence length="592" mass="64624">MTRDDRNDRNRNRNATTGQNSQQRPQNQANQNGRRDGRPNRGPQQRPAPGPEVRMAFGESGDWQAETVNTSGNRPERAPRAGQPKQGERSAEPRQPRRESTRTETRQSRQEKPAQKATPQGNAPRQKAPEVAPAPLMKLNDPSEWRQMLAGRTPTPVQELAVPQLLAGHDVIATARTGSGKTLAFLIPAAARGIGTQAKSRGMTPEVLIVSPTRELAVQIRDVARELGMPAGRITGGITPGETKREASGKGVVSGTPGRLKDLIGKNELQLQFVRYLVLDEADELLSLGFLKDVEWIVNQARAQAASNGQGGEVQVALASATFPDEVRAVASRVLRQPVRIDIEPPAKEKPLAAGEIAAAGEGRAEHLAVDSTRDELLKHAADEIRLALAEPGGCAVVFCRTKALAKRRAEALGRLLPGENVVALQGNMDQKKREAVMTSLREGKARVLVATDIAGRGIDLPEVRIVIHADVASTAEDHVHRSGRTARAGRGGKNLVLLIPEQRERWRLVRRGLPQHLHPPFTREEHLIDRKIQEKQGRGSGNGLNEPRTASRNGGQYQQRNQQGPGRNQGAGSSAQQREGEHRSPRRPRRR</sequence>
<feature type="region of interest" description="Disordered" evidence="7">
    <location>
        <begin position="534"/>
        <end position="592"/>
    </location>
</feature>
<dbReference type="Pfam" id="PF00270">
    <property type="entry name" value="DEAD"/>
    <property type="match status" value="1"/>
</dbReference>
<dbReference type="InterPro" id="IPR011545">
    <property type="entry name" value="DEAD/DEAH_box_helicase_dom"/>
</dbReference>
<dbReference type="PROSITE" id="PS51192">
    <property type="entry name" value="HELICASE_ATP_BIND_1"/>
    <property type="match status" value="1"/>
</dbReference>
<dbReference type="EC" id="3.6.4.13" evidence="1"/>
<dbReference type="SMART" id="SM00490">
    <property type="entry name" value="HELICc"/>
    <property type="match status" value="1"/>
</dbReference>
<dbReference type="PROSITE" id="PS51194">
    <property type="entry name" value="HELICASE_CTER"/>
    <property type="match status" value="1"/>
</dbReference>
<dbReference type="PANTHER" id="PTHR47963">
    <property type="entry name" value="DEAD-BOX ATP-DEPENDENT RNA HELICASE 47, MITOCHONDRIAL"/>
    <property type="match status" value="1"/>
</dbReference>
<evidence type="ECO:0000313" key="10">
    <source>
        <dbReference type="EMBL" id="MFC3860825.1"/>
    </source>
</evidence>
<dbReference type="RefSeq" id="WP_380077134.1">
    <property type="nucleotide sequence ID" value="NZ_JBHRZF010000101.1"/>
</dbReference>
<dbReference type="EMBL" id="JBHRZF010000101">
    <property type="protein sequence ID" value="MFC3860825.1"/>
    <property type="molecule type" value="Genomic_DNA"/>
</dbReference>
<dbReference type="InterPro" id="IPR044742">
    <property type="entry name" value="DEAD/DEAH_RhlB"/>
</dbReference>
<dbReference type="Gene3D" id="3.40.50.300">
    <property type="entry name" value="P-loop containing nucleotide triphosphate hydrolases"/>
    <property type="match status" value="2"/>
</dbReference>
<proteinExistence type="inferred from homology"/>
<evidence type="ECO:0000256" key="3">
    <source>
        <dbReference type="ARBA" id="ARBA00022801"/>
    </source>
</evidence>
<dbReference type="CDD" id="cd18787">
    <property type="entry name" value="SF2_C_DEAD"/>
    <property type="match status" value="1"/>
</dbReference>
<reference evidence="11" key="1">
    <citation type="journal article" date="2019" name="Int. J. Syst. Evol. Microbiol.">
        <title>The Global Catalogue of Microorganisms (GCM) 10K type strain sequencing project: providing services to taxonomists for standard genome sequencing and annotation.</title>
        <authorList>
            <consortium name="The Broad Institute Genomics Platform"/>
            <consortium name="The Broad Institute Genome Sequencing Center for Infectious Disease"/>
            <person name="Wu L."/>
            <person name="Ma J."/>
        </authorList>
    </citation>
    <scope>NUCLEOTIDE SEQUENCE [LARGE SCALE GENOMIC DNA]</scope>
    <source>
        <strain evidence="11">CCTCC AB 2013263</strain>
    </source>
</reference>
<feature type="compositionally biased region" description="Basic and acidic residues" evidence="7">
    <location>
        <begin position="1"/>
        <end position="11"/>
    </location>
</feature>
<evidence type="ECO:0000256" key="5">
    <source>
        <dbReference type="ARBA" id="ARBA00022840"/>
    </source>
</evidence>
<feature type="compositionally biased region" description="Low complexity" evidence="7">
    <location>
        <begin position="553"/>
        <end position="573"/>
    </location>
</feature>
<organism evidence="10 11">
    <name type="scientific">Deinococcus antarcticus</name>
    <dbReference type="NCBI Taxonomy" id="1298767"/>
    <lineage>
        <taxon>Bacteria</taxon>
        <taxon>Thermotogati</taxon>
        <taxon>Deinococcota</taxon>
        <taxon>Deinococci</taxon>
        <taxon>Deinococcales</taxon>
        <taxon>Deinococcaceae</taxon>
        <taxon>Deinococcus</taxon>
    </lineage>
</organism>
<evidence type="ECO:0000256" key="1">
    <source>
        <dbReference type="ARBA" id="ARBA00012552"/>
    </source>
</evidence>
<comment type="similarity">
    <text evidence="6">Belongs to the DEAD box helicase family.</text>
</comment>
<evidence type="ECO:0000256" key="4">
    <source>
        <dbReference type="ARBA" id="ARBA00022806"/>
    </source>
</evidence>
<keyword evidence="5 6" id="KW-0067">ATP-binding</keyword>
<dbReference type="Proteomes" id="UP001595748">
    <property type="component" value="Unassembled WGS sequence"/>
</dbReference>
<dbReference type="InterPro" id="IPR027417">
    <property type="entry name" value="P-loop_NTPase"/>
</dbReference>
<dbReference type="PROSITE" id="PS00039">
    <property type="entry name" value="DEAD_ATP_HELICASE"/>
    <property type="match status" value="1"/>
</dbReference>
<feature type="region of interest" description="Disordered" evidence="7">
    <location>
        <begin position="231"/>
        <end position="253"/>
    </location>
</feature>
<dbReference type="InterPro" id="IPR001650">
    <property type="entry name" value="Helicase_C-like"/>
</dbReference>
<accession>A0ABV8A6H9</accession>
<keyword evidence="11" id="KW-1185">Reference proteome</keyword>
<protein>
    <recommendedName>
        <fullName evidence="1">RNA helicase</fullName>
        <ecNumber evidence="1">3.6.4.13</ecNumber>
    </recommendedName>
</protein>
<evidence type="ECO:0000256" key="6">
    <source>
        <dbReference type="RuleBase" id="RU000492"/>
    </source>
</evidence>
<gene>
    <name evidence="10" type="ORF">ACFOPQ_08615</name>
</gene>
<feature type="compositionally biased region" description="Basic and acidic residues" evidence="7">
    <location>
        <begin position="86"/>
        <end position="114"/>
    </location>
</feature>
<keyword evidence="3 6" id="KW-0378">Hydrolase</keyword>
<feature type="region of interest" description="Disordered" evidence="7">
    <location>
        <begin position="1"/>
        <end position="137"/>
    </location>
</feature>
<evidence type="ECO:0000256" key="7">
    <source>
        <dbReference type="SAM" id="MobiDB-lite"/>
    </source>
</evidence>
<evidence type="ECO:0000259" key="9">
    <source>
        <dbReference type="PROSITE" id="PS51194"/>
    </source>
</evidence>
<feature type="compositionally biased region" description="Polar residues" evidence="7">
    <location>
        <begin position="15"/>
        <end position="29"/>
    </location>
</feature>
<dbReference type="GO" id="GO:0016787">
    <property type="term" value="F:hydrolase activity"/>
    <property type="evidence" value="ECO:0007669"/>
    <property type="project" value="UniProtKB-KW"/>
</dbReference>
<dbReference type="PANTHER" id="PTHR47963:SF8">
    <property type="entry name" value="ATP-DEPENDENT RNA HELICASE DEAD"/>
    <property type="match status" value="1"/>
</dbReference>
<comment type="caution">
    <text evidence="10">The sequence shown here is derived from an EMBL/GenBank/DDBJ whole genome shotgun (WGS) entry which is preliminary data.</text>
</comment>
<dbReference type="InterPro" id="IPR014001">
    <property type="entry name" value="Helicase_ATP-bd"/>
</dbReference>
<dbReference type="Pfam" id="PF00271">
    <property type="entry name" value="Helicase_C"/>
    <property type="match status" value="1"/>
</dbReference>
<dbReference type="SMART" id="SM00487">
    <property type="entry name" value="DEXDc"/>
    <property type="match status" value="1"/>
</dbReference>
<keyword evidence="4 6" id="KW-0347">Helicase</keyword>
<feature type="domain" description="Helicase C-terminal" evidence="9">
    <location>
        <begin position="373"/>
        <end position="537"/>
    </location>
</feature>
<evidence type="ECO:0000313" key="11">
    <source>
        <dbReference type="Proteomes" id="UP001595748"/>
    </source>
</evidence>
<dbReference type="InterPro" id="IPR000629">
    <property type="entry name" value="RNA-helicase_DEAD-box_CS"/>
</dbReference>
<dbReference type="CDD" id="cd00268">
    <property type="entry name" value="DEADc"/>
    <property type="match status" value="1"/>
</dbReference>
<dbReference type="GO" id="GO:0004386">
    <property type="term" value="F:helicase activity"/>
    <property type="evidence" value="ECO:0007669"/>
    <property type="project" value="UniProtKB-KW"/>
</dbReference>
<feature type="domain" description="Helicase ATP-binding" evidence="8">
    <location>
        <begin position="162"/>
        <end position="341"/>
    </location>
</feature>